<dbReference type="InterPro" id="IPR023194">
    <property type="entry name" value="eIF3-like_dom_sf"/>
</dbReference>
<proteinExistence type="inferred from homology"/>
<sequence>MIKWDDEDGAAEPTRVGVSVGKKWDDEEEDDVLESWDAAEDSEEEREKEEKANKAAAAAAAAKKSKTERIAEKQAENAAKKAVEEAEKSALADETPEERRRRVQQQEIDADLNHAVDLFAGAVVEDIADHGVTSVPTPSPAPPSGAKHKSIAIAIADPEDSSKSIDLSTLSLFNPTTKKQFTDLQNTLAPLLAQNVKKPDYPLFVQELTRLLIKDMSSEQIRKVASTCTTLTNEKLRDEKAAEKGVKKTKAQKTKTTLVGVGGKDNNRLDLKTYDDFDE</sequence>
<dbReference type="InterPro" id="IPR013906">
    <property type="entry name" value="eIF3j"/>
</dbReference>
<dbReference type="OrthoDB" id="20381at2759"/>
<dbReference type="InParanoid" id="A0A3N4LPL4"/>
<evidence type="ECO:0000256" key="3">
    <source>
        <dbReference type="ARBA" id="ARBA00022917"/>
    </source>
</evidence>
<comment type="function">
    <text evidence="4">Component of the eukaryotic translation initiation factor 3 (eIF-3) complex, which is involved in protein synthesis of a specialized repertoire of mRNAs and, together with other initiation factors, stimulates binding of mRNA and methionyl-tRNAi to the 40S ribosome. The eIF-3 complex specifically targets and initiates translation of a subset of mRNAs involved in cell proliferation.</text>
</comment>
<evidence type="ECO:0000313" key="7">
    <source>
        <dbReference type="Proteomes" id="UP000267821"/>
    </source>
</evidence>
<evidence type="ECO:0000256" key="5">
    <source>
        <dbReference type="SAM" id="MobiDB-lite"/>
    </source>
</evidence>
<dbReference type="GO" id="GO:0005852">
    <property type="term" value="C:eukaryotic translation initiation factor 3 complex"/>
    <property type="evidence" value="ECO:0007669"/>
    <property type="project" value="UniProtKB-UniRule"/>
</dbReference>
<evidence type="ECO:0000256" key="4">
    <source>
        <dbReference type="HAMAP-Rule" id="MF_03009"/>
    </source>
</evidence>
<keyword evidence="2 4" id="KW-0396">Initiation factor</keyword>
<name>A0A3N4LPL4_9PEZI</name>
<dbReference type="Pfam" id="PF08597">
    <property type="entry name" value="eIF3_subunit"/>
    <property type="match status" value="1"/>
</dbReference>
<dbReference type="HAMAP" id="MF_03009">
    <property type="entry name" value="eIF3j"/>
    <property type="match status" value="1"/>
</dbReference>
<comment type="similarity">
    <text evidence="4">Belongs to the eIF-3 subunit J family.</text>
</comment>
<dbReference type="FunCoup" id="A0A3N4LPL4">
    <property type="interactions" value="98"/>
</dbReference>
<organism evidence="6 7">
    <name type="scientific">Terfezia boudieri ATCC MYA-4762</name>
    <dbReference type="NCBI Taxonomy" id="1051890"/>
    <lineage>
        <taxon>Eukaryota</taxon>
        <taxon>Fungi</taxon>
        <taxon>Dikarya</taxon>
        <taxon>Ascomycota</taxon>
        <taxon>Pezizomycotina</taxon>
        <taxon>Pezizomycetes</taxon>
        <taxon>Pezizales</taxon>
        <taxon>Pezizaceae</taxon>
        <taxon>Terfezia</taxon>
    </lineage>
</organism>
<feature type="compositionally biased region" description="Acidic residues" evidence="5">
    <location>
        <begin position="1"/>
        <end position="10"/>
    </location>
</feature>
<comment type="subcellular location">
    <subcellularLocation>
        <location evidence="4">Cytoplasm</location>
    </subcellularLocation>
</comment>
<gene>
    <name evidence="4" type="primary">HCR1</name>
    <name evidence="6" type="ORF">L211DRAFT_867717</name>
</gene>
<dbReference type="GO" id="GO:0016282">
    <property type="term" value="C:eukaryotic 43S preinitiation complex"/>
    <property type="evidence" value="ECO:0007669"/>
    <property type="project" value="UniProtKB-UniRule"/>
</dbReference>
<keyword evidence="7" id="KW-1185">Reference proteome</keyword>
<comment type="subunit">
    <text evidence="4">Component of the eukaryotic translation initiation factor 3 (eIF-3) complex.</text>
</comment>
<accession>A0A3N4LPL4</accession>
<dbReference type="AlphaFoldDB" id="A0A3N4LPL4"/>
<dbReference type="Proteomes" id="UP000267821">
    <property type="component" value="Unassembled WGS sequence"/>
</dbReference>
<dbReference type="GO" id="GO:0033290">
    <property type="term" value="C:eukaryotic 48S preinitiation complex"/>
    <property type="evidence" value="ECO:0007669"/>
    <property type="project" value="UniProtKB-UniRule"/>
</dbReference>
<evidence type="ECO:0000256" key="1">
    <source>
        <dbReference type="ARBA" id="ARBA00022490"/>
    </source>
</evidence>
<keyword evidence="3 4" id="KW-0648">Protein biosynthesis</keyword>
<reference evidence="6 7" key="1">
    <citation type="journal article" date="2018" name="Nat. Ecol. Evol.">
        <title>Pezizomycetes genomes reveal the molecular basis of ectomycorrhizal truffle lifestyle.</title>
        <authorList>
            <person name="Murat C."/>
            <person name="Payen T."/>
            <person name="Noel B."/>
            <person name="Kuo A."/>
            <person name="Morin E."/>
            <person name="Chen J."/>
            <person name="Kohler A."/>
            <person name="Krizsan K."/>
            <person name="Balestrini R."/>
            <person name="Da Silva C."/>
            <person name="Montanini B."/>
            <person name="Hainaut M."/>
            <person name="Levati E."/>
            <person name="Barry K.W."/>
            <person name="Belfiori B."/>
            <person name="Cichocki N."/>
            <person name="Clum A."/>
            <person name="Dockter R.B."/>
            <person name="Fauchery L."/>
            <person name="Guy J."/>
            <person name="Iotti M."/>
            <person name="Le Tacon F."/>
            <person name="Lindquist E.A."/>
            <person name="Lipzen A."/>
            <person name="Malagnac F."/>
            <person name="Mello A."/>
            <person name="Molinier V."/>
            <person name="Miyauchi S."/>
            <person name="Poulain J."/>
            <person name="Riccioni C."/>
            <person name="Rubini A."/>
            <person name="Sitrit Y."/>
            <person name="Splivallo R."/>
            <person name="Traeger S."/>
            <person name="Wang M."/>
            <person name="Zifcakova L."/>
            <person name="Wipf D."/>
            <person name="Zambonelli A."/>
            <person name="Paolocci F."/>
            <person name="Nowrousian M."/>
            <person name="Ottonello S."/>
            <person name="Baldrian P."/>
            <person name="Spatafora J.W."/>
            <person name="Henrissat B."/>
            <person name="Nagy L.G."/>
            <person name="Aury J.M."/>
            <person name="Wincker P."/>
            <person name="Grigoriev I.V."/>
            <person name="Bonfante P."/>
            <person name="Martin F.M."/>
        </authorList>
    </citation>
    <scope>NUCLEOTIDE SEQUENCE [LARGE SCALE GENOMIC DNA]</scope>
    <source>
        <strain evidence="6 7">ATCC MYA-4762</strain>
    </source>
</reference>
<dbReference type="PANTHER" id="PTHR21681">
    <property type="entry name" value="EUKARYOTIC TRANSLATION INITIATION FACTOR 3 SUBUNIT J"/>
    <property type="match status" value="1"/>
</dbReference>
<dbReference type="PANTHER" id="PTHR21681:SF0">
    <property type="entry name" value="EUKARYOTIC TRANSLATION INITIATION FACTOR 3 SUBUNIT J"/>
    <property type="match status" value="1"/>
</dbReference>
<feature type="compositionally biased region" description="Acidic residues" evidence="5">
    <location>
        <begin position="26"/>
        <end position="47"/>
    </location>
</feature>
<dbReference type="GO" id="GO:0001732">
    <property type="term" value="P:formation of cytoplasmic translation initiation complex"/>
    <property type="evidence" value="ECO:0007669"/>
    <property type="project" value="UniProtKB-UniRule"/>
</dbReference>
<evidence type="ECO:0000256" key="2">
    <source>
        <dbReference type="ARBA" id="ARBA00022540"/>
    </source>
</evidence>
<dbReference type="STRING" id="1051890.A0A3N4LPL4"/>
<dbReference type="EMBL" id="ML121540">
    <property type="protein sequence ID" value="RPB24843.1"/>
    <property type="molecule type" value="Genomic_DNA"/>
</dbReference>
<dbReference type="Gene3D" id="1.10.246.60">
    <property type="entry name" value="Eukaryotic translation initiation factor 3 like domains"/>
    <property type="match status" value="1"/>
</dbReference>
<feature type="compositionally biased region" description="Basic and acidic residues" evidence="5">
    <location>
        <begin position="65"/>
        <end position="91"/>
    </location>
</feature>
<evidence type="ECO:0000313" key="6">
    <source>
        <dbReference type="EMBL" id="RPB24843.1"/>
    </source>
</evidence>
<feature type="region of interest" description="Disordered" evidence="5">
    <location>
        <begin position="1"/>
        <end position="106"/>
    </location>
</feature>
<dbReference type="GO" id="GO:0003743">
    <property type="term" value="F:translation initiation factor activity"/>
    <property type="evidence" value="ECO:0007669"/>
    <property type="project" value="UniProtKB-UniRule"/>
</dbReference>
<protein>
    <recommendedName>
        <fullName evidence="4">Eukaryotic translation initiation factor 3 subunit J</fullName>
        <shortName evidence="4">eIF3j</shortName>
    </recommendedName>
    <alternativeName>
        <fullName evidence="4">Eukaryotic translation initiation factor 3 30 kDa subunit homolog</fullName>
        <shortName evidence="4">eIF-3 30 kDa subunit homolog</shortName>
    </alternativeName>
</protein>
<keyword evidence="1 4" id="KW-0963">Cytoplasm</keyword>